<reference evidence="6" key="1">
    <citation type="journal article" date="2020" name="Fungal Divers.">
        <title>Resolving the Mortierellaceae phylogeny through synthesis of multi-gene phylogenetics and phylogenomics.</title>
        <authorList>
            <person name="Vandepol N."/>
            <person name="Liber J."/>
            <person name="Desiro A."/>
            <person name="Na H."/>
            <person name="Kennedy M."/>
            <person name="Barry K."/>
            <person name="Grigoriev I.V."/>
            <person name="Miller A.N."/>
            <person name="O'Donnell K."/>
            <person name="Stajich J.E."/>
            <person name="Bonito G."/>
        </authorList>
    </citation>
    <scope>NUCLEOTIDE SEQUENCE</scope>
    <source>
        <strain evidence="6">NRRL 28262</strain>
    </source>
</reference>
<dbReference type="PANTHER" id="PTHR24092:SF180">
    <property type="entry name" value="PHOSPHOLIPID-TRANSPORTING ATPASE DNF1-RELATED"/>
    <property type="match status" value="1"/>
</dbReference>
<dbReference type="GO" id="GO:0140326">
    <property type="term" value="F:ATPase-coupled intramembrane lipid transporter activity"/>
    <property type="evidence" value="ECO:0007669"/>
    <property type="project" value="TreeGrafter"/>
</dbReference>
<dbReference type="Pfam" id="PF16209">
    <property type="entry name" value="PhoLip_ATPase_N"/>
    <property type="match status" value="1"/>
</dbReference>
<dbReference type="AlphaFoldDB" id="A0AAD4H0D2"/>
<feature type="non-terminal residue" evidence="6">
    <location>
        <position position="1"/>
    </location>
</feature>
<dbReference type="EMBL" id="JAAAIL010003485">
    <property type="protein sequence ID" value="KAG0250384.1"/>
    <property type="molecule type" value="Genomic_DNA"/>
</dbReference>
<accession>A0AAD4H0D2</accession>
<keyword evidence="4" id="KW-0472">Membrane</keyword>
<evidence type="ECO:0000256" key="2">
    <source>
        <dbReference type="ARBA" id="ARBA00022448"/>
    </source>
</evidence>
<organism evidence="6 7">
    <name type="scientific">Linnemannia exigua</name>
    <dbReference type="NCBI Taxonomy" id="604196"/>
    <lineage>
        <taxon>Eukaryota</taxon>
        <taxon>Fungi</taxon>
        <taxon>Fungi incertae sedis</taxon>
        <taxon>Mucoromycota</taxon>
        <taxon>Mortierellomycotina</taxon>
        <taxon>Mortierellomycetes</taxon>
        <taxon>Mortierellales</taxon>
        <taxon>Mortierellaceae</taxon>
        <taxon>Linnemannia</taxon>
    </lineage>
</organism>
<keyword evidence="4" id="KW-1133">Transmembrane helix</keyword>
<feature type="compositionally biased region" description="Polar residues" evidence="3">
    <location>
        <begin position="41"/>
        <end position="51"/>
    </location>
</feature>
<feature type="non-terminal residue" evidence="6">
    <location>
        <position position="503"/>
    </location>
</feature>
<dbReference type="Proteomes" id="UP001194580">
    <property type="component" value="Unassembled WGS sequence"/>
</dbReference>
<evidence type="ECO:0000256" key="1">
    <source>
        <dbReference type="ARBA" id="ARBA00004308"/>
    </source>
</evidence>
<feature type="compositionally biased region" description="Polar residues" evidence="3">
    <location>
        <begin position="385"/>
        <end position="404"/>
    </location>
</feature>
<feature type="compositionally biased region" description="Low complexity" evidence="3">
    <location>
        <begin position="471"/>
        <end position="486"/>
    </location>
</feature>
<feature type="compositionally biased region" description="Polar residues" evidence="3">
    <location>
        <begin position="436"/>
        <end position="454"/>
    </location>
</feature>
<feature type="compositionally biased region" description="Low complexity" evidence="3">
    <location>
        <begin position="30"/>
        <end position="40"/>
    </location>
</feature>
<keyword evidence="4" id="KW-0812">Transmembrane</keyword>
<evidence type="ECO:0000313" key="7">
    <source>
        <dbReference type="Proteomes" id="UP001194580"/>
    </source>
</evidence>
<feature type="domain" description="P-type ATPase N-terminal" evidence="5">
    <location>
        <begin position="114"/>
        <end position="170"/>
    </location>
</feature>
<feature type="transmembrane region" description="Helical" evidence="4">
    <location>
        <begin position="144"/>
        <end position="161"/>
    </location>
</feature>
<feature type="region of interest" description="Disordered" evidence="3">
    <location>
        <begin position="382"/>
        <end position="404"/>
    </location>
</feature>
<feature type="region of interest" description="Disordered" evidence="3">
    <location>
        <begin position="282"/>
        <end position="303"/>
    </location>
</feature>
<proteinExistence type="predicted"/>
<feature type="region of interest" description="Disordered" evidence="3">
    <location>
        <begin position="433"/>
        <end position="503"/>
    </location>
</feature>
<evidence type="ECO:0000256" key="3">
    <source>
        <dbReference type="SAM" id="MobiDB-lite"/>
    </source>
</evidence>
<dbReference type="InterPro" id="IPR023298">
    <property type="entry name" value="ATPase_P-typ_TM_dom_sf"/>
</dbReference>
<dbReference type="InterPro" id="IPR032631">
    <property type="entry name" value="P-type_ATPase_N"/>
</dbReference>
<feature type="compositionally biased region" description="Basic residues" evidence="3">
    <location>
        <begin position="459"/>
        <end position="470"/>
    </location>
</feature>
<comment type="caution">
    <text evidence="6">The sequence shown here is derived from an EMBL/GenBank/DDBJ whole genome shotgun (WGS) entry which is preliminary data.</text>
</comment>
<feature type="compositionally biased region" description="Low complexity" evidence="3">
    <location>
        <begin position="283"/>
        <end position="293"/>
    </location>
</feature>
<dbReference type="SUPFAM" id="SSF81665">
    <property type="entry name" value="Calcium ATPase, transmembrane domain M"/>
    <property type="match status" value="1"/>
</dbReference>
<feature type="region of interest" description="Disordered" evidence="3">
    <location>
        <begin position="16"/>
        <end position="89"/>
    </location>
</feature>
<keyword evidence="2" id="KW-0813">Transport</keyword>
<sequence>RLSQPLSDPNYIVTPLQQSTIYEHDDDHQQQAQEQQQQQQSLATPPLQRQVSIAPLPNSNNNNNSSAPSGEPIRRGMTRADTKISLRKTKKDSRRVFVNIPLPPQYLDTNGSPKLSFGSNRINTAKYTTLTFLPKNLFEQFRRVANMFFLFMAIIQLTPLFTVGSPFLTVFPLCFVVGVTAIKDGFEDYKRHVEDRNFNQRLCQQLKNVVNYNYPTADHMAARKGKSLPARAWAGLVHGASTGTKKVMRALNLAEKPTGELPQMDLNQLAAADMDVVSVLTEQNAQQQQQQNNDSNAPTAPQPEFCKEQWHHLRVGDFILLKNNQADLDGETNLKTRMSLHETSKYNTARRCSRLKFYIDMEPINANLFTFNGSLTMLAKKRRPANTTGHASGPSGNNRLSHYAPSITSSMMSSVRGSMDENDAYRDTLEHGEENVTPTDGISDGPAQSGTSASDYARLHKSPSQRRRSRLSGSHGDHSSSGGDIHSAGDKQEYVEPSEFYQD</sequence>
<feature type="compositionally biased region" description="Basic and acidic residues" evidence="3">
    <location>
        <begin position="72"/>
        <end position="84"/>
    </location>
</feature>
<dbReference type="GO" id="GO:0005886">
    <property type="term" value="C:plasma membrane"/>
    <property type="evidence" value="ECO:0007669"/>
    <property type="project" value="TreeGrafter"/>
</dbReference>
<dbReference type="PANTHER" id="PTHR24092">
    <property type="entry name" value="PROBABLE PHOSPHOLIPID-TRANSPORTING ATPASE"/>
    <property type="match status" value="1"/>
</dbReference>
<gene>
    <name evidence="6" type="ORF">BGZ95_007214</name>
</gene>
<evidence type="ECO:0000313" key="6">
    <source>
        <dbReference type="EMBL" id="KAG0250384.1"/>
    </source>
</evidence>
<evidence type="ECO:0000256" key="4">
    <source>
        <dbReference type="SAM" id="Phobius"/>
    </source>
</evidence>
<dbReference type="GO" id="GO:0045332">
    <property type="term" value="P:phospholipid translocation"/>
    <property type="evidence" value="ECO:0007669"/>
    <property type="project" value="TreeGrafter"/>
</dbReference>
<comment type="subcellular location">
    <subcellularLocation>
        <location evidence="1">Endomembrane system</location>
    </subcellularLocation>
</comment>
<protein>
    <recommendedName>
        <fullName evidence="5">P-type ATPase N-terminal domain-containing protein</fullName>
    </recommendedName>
</protein>
<dbReference type="GO" id="GO:0012505">
    <property type="term" value="C:endomembrane system"/>
    <property type="evidence" value="ECO:0007669"/>
    <property type="project" value="UniProtKB-SubCell"/>
</dbReference>
<name>A0AAD4H0D2_9FUNG</name>
<evidence type="ECO:0000259" key="5">
    <source>
        <dbReference type="Pfam" id="PF16209"/>
    </source>
</evidence>
<keyword evidence="7" id="KW-1185">Reference proteome</keyword>